<dbReference type="InterPro" id="IPR029488">
    <property type="entry name" value="Hmw/CFAP97"/>
</dbReference>
<proteinExistence type="inferred from homology"/>
<dbReference type="Proteomes" id="UP000683925">
    <property type="component" value="Unassembled WGS sequence"/>
</dbReference>
<comment type="caution">
    <text evidence="2">The sequence shown here is derived from an EMBL/GenBank/DDBJ whole genome shotgun (WGS) entry which is preliminary data.</text>
</comment>
<protein>
    <submittedName>
        <fullName evidence="2">Uncharacterized protein</fullName>
    </submittedName>
</protein>
<comment type="similarity">
    <text evidence="1">Belongs to the CFAP97 family.</text>
</comment>
<dbReference type="AlphaFoldDB" id="A0A8S1T8X4"/>
<accession>A0A8S1T8X4</accession>
<sequence length="224" mass="26184">MFVTTFLKACKLIQQINASKSKSIIQIKRYIITQSRTARQSYIQEEKARQIDRENQLLFQKILGITMKHRNSSTTPTKTTLNYKTRKDFQQKIMDENQKLFSRIKQQTSYYKIQKSQTKSLSKQRANSSYLPSKKLQELYQSKLEQGGVSYKIKVIIDGQLFKIMATTEEQSFTRVLEMMKSDGFLLLKNVFQNDFQKLIESLQISDKITIKGIQLIETHGKFG</sequence>
<evidence type="ECO:0000313" key="3">
    <source>
        <dbReference type="Proteomes" id="UP000683925"/>
    </source>
</evidence>
<evidence type="ECO:0000256" key="1">
    <source>
        <dbReference type="ARBA" id="ARBA00008315"/>
    </source>
</evidence>
<dbReference type="InterPro" id="IPR038791">
    <property type="entry name" value="Cfap97/Hemingway"/>
</dbReference>
<keyword evidence="3" id="KW-1185">Reference proteome</keyword>
<dbReference type="PANTHER" id="PTHR23035">
    <property type="entry name" value="CILIA- AND FLAGELLA-ASSOCIATED PROTEIN 97-RELATED"/>
    <property type="match status" value="1"/>
</dbReference>
<dbReference type="EMBL" id="CAJJDP010000023">
    <property type="protein sequence ID" value="CAD8150381.1"/>
    <property type="molecule type" value="Genomic_DNA"/>
</dbReference>
<dbReference type="OrthoDB" id="300694at2759"/>
<reference evidence="2" key="1">
    <citation type="submission" date="2021-01" db="EMBL/GenBank/DDBJ databases">
        <authorList>
            <consortium name="Genoscope - CEA"/>
            <person name="William W."/>
        </authorList>
    </citation>
    <scope>NUCLEOTIDE SEQUENCE</scope>
</reference>
<name>A0A8S1T8X4_PAROT</name>
<organism evidence="2 3">
    <name type="scientific">Paramecium octaurelia</name>
    <dbReference type="NCBI Taxonomy" id="43137"/>
    <lineage>
        <taxon>Eukaryota</taxon>
        <taxon>Sar</taxon>
        <taxon>Alveolata</taxon>
        <taxon>Ciliophora</taxon>
        <taxon>Intramacronucleata</taxon>
        <taxon>Oligohymenophorea</taxon>
        <taxon>Peniculida</taxon>
        <taxon>Parameciidae</taxon>
        <taxon>Paramecium</taxon>
    </lineage>
</organism>
<dbReference type="Pfam" id="PF13879">
    <property type="entry name" value="Hmw_CFAP97"/>
    <property type="match status" value="1"/>
</dbReference>
<gene>
    <name evidence="2" type="ORF">POCTA_138.1.T0230305</name>
</gene>
<dbReference type="OMA" id="RQSYIQE"/>
<evidence type="ECO:0000313" key="2">
    <source>
        <dbReference type="EMBL" id="CAD8150381.1"/>
    </source>
</evidence>
<dbReference type="PANTHER" id="PTHR23035:SF2">
    <property type="entry name" value="KIAA1430 HOMOLOGUE"/>
    <property type="match status" value="1"/>
</dbReference>